<feature type="compositionally biased region" description="Basic and acidic residues" evidence="1">
    <location>
        <begin position="720"/>
        <end position="729"/>
    </location>
</feature>
<proteinExistence type="predicted"/>
<feature type="region of interest" description="Disordered" evidence="1">
    <location>
        <begin position="602"/>
        <end position="634"/>
    </location>
</feature>
<feature type="region of interest" description="Disordered" evidence="1">
    <location>
        <begin position="239"/>
        <end position="365"/>
    </location>
</feature>
<evidence type="ECO:0000313" key="3">
    <source>
        <dbReference type="Proteomes" id="UP000054383"/>
    </source>
</evidence>
<feature type="compositionally biased region" description="Low complexity" evidence="1">
    <location>
        <begin position="193"/>
        <end position="203"/>
    </location>
</feature>
<evidence type="ECO:0000313" key="2">
    <source>
        <dbReference type="EMBL" id="CRG87748.1"/>
    </source>
</evidence>
<dbReference type="STRING" id="28573.A0A0U1LWF9"/>
<feature type="compositionally biased region" description="Low complexity" evidence="1">
    <location>
        <begin position="691"/>
        <end position="701"/>
    </location>
</feature>
<feature type="compositionally biased region" description="Basic residues" evidence="1">
    <location>
        <begin position="615"/>
        <end position="626"/>
    </location>
</feature>
<reference evidence="2 3" key="1">
    <citation type="submission" date="2015-04" db="EMBL/GenBank/DDBJ databases">
        <authorList>
            <person name="Syromyatnikov M.Y."/>
            <person name="Popov V.N."/>
        </authorList>
    </citation>
    <scope>NUCLEOTIDE SEQUENCE [LARGE SCALE GENOMIC DNA]</scope>
    <source>
        <strain evidence="2">WF-38-12</strain>
    </source>
</reference>
<gene>
    <name evidence="2" type="ORF">PISL3812_04768</name>
</gene>
<feature type="region of interest" description="Disordered" evidence="1">
    <location>
        <begin position="427"/>
        <end position="469"/>
    </location>
</feature>
<accession>A0A0U1LWF9</accession>
<feature type="compositionally biased region" description="Basic and acidic residues" evidence="1">
    <location>
        <begin position="329"/>
        <end position="343"/>
    </location>
</feature>
<organism evidence="2 3">
    <name type="scientific">Talaromyces islandicus</name>
    <name type="common">Penicillium islandicum</name>
    <dbReference type="NCBI Taxonomy" id="28573"/>
    <lineage>
        <taxon>Eukaryota</taxon>
        <taxon>Fungi</taxon>
        <taxon>Dikarya</taxon>
        <taxon>Ascomycota</taxon>
        <taxon>Pezizomycotina</taxon>
        <taxon>Eurotiomycetes</taxon>
        <taxon>Eurotiomycetidae</taxon>
        <taxon>Eurotiales</taxon>
        <taxon>Trichocomaceae</taxon>
        <taxon>Talaromyces</taxon>
        <taxon>Talaromyces sect. Islandici</taxon>
    </lineage>
</organism>
<protein>
    <submittedName>
        <fullName evidence="2">Uncharacterized protein</fullName>
    </submittedName>
</protein>
<sequence length="795" mass="85822">MGQPLMYGLAIEANLPNGQLSLHDYRKFLSQSNDIITMDAEPSRRTLKRKPATINLNQAKPQQQVPRHDFVLNLYSPVSSAPSSPPPLSFCQSVVTLHGDLPTPVSPSPLPSSTIRSFSRPSSVARSAASQRIESFSSRLKQAKNESAMSYAHHRASSDSILLGMEDPHTTVTHNGVSFQILNPHKSLENSRIVPPVSSVRSSTQSGLAEMNQENFDHKPTMAREQSLLDSMARPISASESAILSRAPTTRAAPIPTETNSDPSFDALPSIQDAPMSPRSGTPWSPEKTPTRTLRQQVSRFFGSAEKRGDRSSQHSGKSGSSNVSTLHADSHRPSIDARKFIDGDGDEDEGRSIDKGPISPLSLDVPRYLFDEGDFLDFSEENRVSGHGASMSEPSMSGGLRRVSSLNSEMLHLDRAVDQWYDQVVEQHEQQQKEEGPSAALNDEESDSNAVETRPWRRPVYGPHSSNRHQTLHDALSQLNTNRQSGVTYEDITEYLRSQAGEVGYESQSHERIEKPWQPETWAEPRTFAPPLCSRASDGDLSTTAPSTRPSIRPFARQAAAFIAGDGLDSASITSVGTAIDDVGQGDETENGVEYAMEDAMEEPAAQPSASRKSTMHRAISHRARPLSSNPPELDIPVFLAASRSSSKSSLCQNLQSPKADDTATGDGGNIVSSDGSSTSSVNDNASPGAEAPTSATRAPAPAPTVSLSPMTAGTGVSRRLDVSEDSVHGTADPTSKTMSLRGSAALTGARGSGGKMMKKATKRHQQKPKRDAPLLTDAIDDSFWMLLLLSSEF</sequence>
<feature type="compositionally biased region" description="Basic residues" evidence="1">
    <location>
        <begin position="758"/>
        <end position="769"/>
    </location>
</feature>
<dbReference type="EMBL" id="CVMT01000003">
    <property type="protein sequence ID" value="CRG87748.1"/>
    <property type="molecule type" value="Genomic_DNA"/>
</dbReference>
<evidence type="ECO:0000256" key="1">
    <source>
        <dbReference type="SAM" id="MobiDB-lite"/>
    </source>
</evidence>
<dbReference type="OrthoDB" id="4315400at2759"/>
<keyword evidence="3" id="KW-1185">Reference proteome</keyword>
<dbReference type="Proteomes" id="UP000054383">
    <property type="component" value="Unassembled WGS sequence"/>
</dbReference>
<feature type="region of interest" description="Disordered" evidence="1">
    <location>
        <begin position="193"/>
        <end position="220"/>
    </location>
</feature>
<feature type="compositionally biased region" description="Basic and acidic residues" evidence="1">
    <location>
        <begin position="427"/>
        <end position="437"/>
    </location>
</feature>
<feature type="region of interest" description="Disordered" evidence="1">
    <location>
        <begin position="651"/>
        <end position="774"/>
    </location>
</feature>
<name>A0A0U1LWF9_TALIS</name>
<dbReference type="AlphaFoldDB" id="A0A0U1LWF9"/>
<feature type="compositionally biased region" description="Low complexity" evidence="1">
    <location>
        <begin position="314"/>
        <end position="325"/>
    </location>
</feature>